<dbReference type="PROSITE" id="PS51257">
    <property type="entry name" value="PROKAR_LIPOPROTEIN"/>
    <property type="match status" value="1"/>
</dbReference>
<proteinExistence type="inferred from homology"/>
<comment type="similarity">
    <text evidence="2">Belongs to the bacterial solute-binding protein SsuA/TauA family.</text>
</comment>
<dbReference type="OrthoDB" id="7808807at2"/>
<keyword evidence="7" id="KW-1185">Reference proteome</keyword>
<dbReference type="SUPFAM" id="SSF53850">
    <property type="entry name" value="Periplasmic binding protein-like II"/>
    <property type="match status" value="1"/>
</dbReference>
<evidence type="ECO:0000256" key="1">
    <source>
        <dbReference type="ARBA" id="ARBA00004418"/>
    </source>
</evidence>
<name>A0A2Y9C168_9MICO</name>
<dbReference type="SMART" id="SM00062">
    <property type="entry name" value="PBPb"/>
    <property type="match status" value="1"/>
</dbReference>
<evidence type="ECO:0000256" key="4">
    <source>
        <dbReference type="SAM" id="SignalP"/>
    </source>
</evidence>
<dbReference type="AlphaFoldDB" id="A0A2Y9C168"/>
<organism evidence="6 7">
    <name type="scientific">Branchiibius hedensis</name>
    <dbReference type="NCBI Taxonomy" id="672460"/>
    <lineage>
        <taxon>Bacteria</taxon>
        <taxon>Bacillati</taxon>
        <taxon>Actinomycetota</taxon>
        <taxon>Actinomycetes</taxon>
        <taxon>Micrococcales</taxon>
        <taxon>Dermacoccaceae</taxon>
        <taxon>Branchiibius</taxon>
    </lineage>
</organism>
<dbReference type="InterPro" id="IPR015168">
    <property type="entry name" value="SsuA/THI5"/>
</dbReference>
<accession>A0A2Y9C168</accession>
<evidence type="ECO:0000259" key="5">
    <source>
        <dbReference type="SMART" id="SM00062"/>
    </source>
</evidence>
<evidence type="ECO:0000256" key="3">
    <source>
        <dbReference type="ARBA" id="ARBA00022729"/>
    </source>
</evidence>
<feature type="domain" description="Solute-binding protein family 3/N-terminal" evidence="5">
    <location>
        <begin position="45"/>
        <end position="266"/>
    </location>
</feature>
<evidence type="ECO:0000256" key="2">
    <source>
        <dbReference type="ARBA" id="ARBA00010742"/>
    </source>
</evidence>
<feature type="chain" id="PRO_5015980952" evidence="4">
    <location>
        <begin position="28"/>
        <end position="331"/>
    </location>
</feature>
<keyword evidence="3 4" id="KW-0732">Signal</keyword>
<reference evidence="7" key="1">
    <citation type="submission" date="2016-10" db="EMBL/GenBank/DDBJ databases">
        <authorList>
            <person name="Varghese N."/>
            <person name="Submissions S."/>
        </authorList>
    </citation>
    <scope>NUCLEOTIDE SEQUENCE [LARGE SCALE GENOMIC DNA]</scope>
    <source>
        <strain evidence="7">DSM 22951</strain>
    </source>
</reference>
<dbReference type="RefSeq" id="WP_109684474.1">
    <property type="nucleotide sequence ID" value="NZ_QGDN01000001.1"/>
</dbReference>
<feature type="signal peptide" evidence="4">
    <location>
        <begin position="1"/>
        <end position="27"/>
    </location>
</feature>
<evidence type="ECO:0000313" key="6">
    <source>
        <dbReference type="EMBL" id="SSA33833.1"/>
    </source>
</evidence>
<comment type="subcellular location">
    <subcellularLocation>
        <location evidence="1">Periplasm</location>
    </subcellularLocation>
</comment>
<dbReference type="GO" id="GO:0042597">
    <property type="term" value="C:periplasmic space"/>
    <property type="evidence" value="ECO:0007669"/>
    <property type="project" value="UniProtKB-SubCell"/>
</dbReference>
<protein>
    <submittedName>
        <fullName evidence="6">NitT/TauT family transport system substrate-binding protein</fullName>
    </submittedName>
</protein>
<dbReference type="Proteomes" id="UP000250028">
    <property type="component" value="Unassembled WGS sequence"/>
</dbReference>
<dbReference type="InterPro" id="IPR001638">
    <property type="entry name" value="Solute-binding_3/MltF_N"/>
</dbReference>
<dbReference type="Gene3D" id="3.40.190.10">
    <property type="entry name" value="Periplasmic binding protein-like II"/>
    <property type="match status" value="2"/>
</dbReference>
<dbReference type="PANTHER" id="PTHR30024:SF47">
    <property type="entry name" value="TAURINE-BINDING PERIPLASMIC PROTEIN"/>
    <property type="match status" value="1"/>
</dbReference>
<gene>
    <name evidence="6" type="ORF">SAMN04489750_1130</name>
</gene>
<evidence type="ECO:0000313" key="7">
    <source>
        <dbReference type="Proteomes" id="UP000250028"/>
    </source>
</evidence>
<sequence length="331" mass="33095">MTTVQRGAIAATIVGLSSMLAACGGGAAGSPTAQGAGSDSGQLRTLVVGVSPSTAALSVGVAQQQGMFKKHGLNVQLKTVQSGAEAIPQLLKGDLDVSLGDTVGTFNAASNGVALRAFAVATVAPSDPAKDFSAIMAKPGITTAADLSGRTIAVNQAGGSAELFAKAAIDKAGGDSSKVKVVELAFPQMVQAVQADRVDAAVLVEPFVAAGQAAGLTTVLRPQAAGIPGLASNLFVASAQEVAAKKSELTDFVAALNDASGFLTSNKTGAYAAAAAWTKQPLAKVEKTRLPTYPQDAGDLEPIKGIGPLMVKYGLLKQDPDLSQILAPVGS</sequence>
<dbReference type="Pfam" id="PF09084">
    <property type="entry name" value="NMT1"/>
    <property type="match status" value="1"/>
</dbReference>
<dbReference type="EMBL" id="UESZ01000001">
    <property type="protein sequence ID" value="SSA33833.1"/>
    <property type="molecule type" value="Genomic_DNA"/>
</dbReference>
<dbReference type="PANTHER" id="PTHR30024">
    <property type="entry name" value="ALIPHATIC SULFONATES-BINDING PROTEIN-RELATED"/>
    <property type="match status" value="1"/>
</dbReference>